<evidence type="ECO:0000256" key="1">
    <source>
        <dbReference type="ARBA" id="ARBA00005189"/>
    </source>
</evidence>
<sequence length="182" mass="21134">MQKLAKFIYFKLLGWKLVGNTTMSKDTVKKAVVIALPHTSWHDFYIGLLLRKVIGIRSNFVGKKELFVWPFGYYFKAIGGKPLDRTSGQNKVEAIAKLFDDNDEFRLTLAPEGTRKKVDEWRTGFYYIAKAAKVPIIMFTLDFKNKQNKISEPFYTTDDIEADFRFMKQFYKGVVGKIPEYS</sequence>
<dbReference type="SUPFAM" id="SSF69593">
    <property type="entry name" value="Glycerol-3-phosphate (1)-acyltransferase"/>
    <property type="match status" value="1"/>
</dbReference>
<evidence type="ECO:0000313" key="5">
    <source>
        <dbReference type="EMBL" id="PWK17137.1"/>
    </source>
</evidence>
<dbReference type="GO" id="GO:0003841">
    <property type="term" value="F:1-acylglycerol-3-phosphate O-acyltransferase activity"/>
    <property type="evidence" value="ECO:0007669"/>
    <property type="project" value="TreeGrafter"/>
</dbReference>
<dbReference type="AlphaFoldDB" id="A0A316DFR6"/>
<evidence type="ECO:0000256" key="2">
    <source>
        <dbReference type="ARBA" id="ARBA00022679"/>
    </source>
</evidence>
<dbReference type="GO" id="GO:0006654">
    <property type="term" value="P:phosphatidic acid biosynthetic process"/>
    <property type="evidence" value="ECO:0007669"/>
    <property type="project" value="TreeGrafter"/>
</dbReference>
<keyword evidence="6" id="KW-1185">Reference proteome</keyword>
<dbReference type="InterPro" id="IPR002123">
    <property type="entry name" value="Plipid/glycerol_acylTrfase"/>
</dbReference>
<keyword evidence="2 5" id="KW-0808">Transferase</keyword>
<organism evidence="5 6">
    <name type="scientific">Xanthomarina spongicola</name>
    <dbReference type="NCBI Taxonomy" id="570520"/>
    <lineage>
        <taxon>Bacteria</taxon>
        <taxon>Pseudomonadati</taxon>
        <taxon>Bacteroidota</taxon>
        <taxon>Flavobacteriia</taxon>
        <taxon>Flavobacteriales</taxon>
        <taxon>Flavobacteriaceae</taxon>
        <taxon>Xanthomarina</taxon>
    </lineage>
</organism>
<keyword evidence="3 5" id="KW-0012">Acyltransferase</keyword>
<name>A0A316DFR6_9FLAO</name>
<dbReference type="SMART" id="SM00563">
    <property type="entry name" value="PlsC"/>
    <property type="match status" value="1"/>
</dbReference>
<dbReference type="Pfam" id="PF01553">
    <property type="entry name" value="Acyltransferase"/>
    <property type="match status" value="1"/>
</dbReference>
<dbReference type="EMBL" id="QGGP01000011">
    <property type="protein sequence ID" value="PWK17137.1"/>
    <property type="molecule type" value="Genomic_DNA"/>
</dbReference>
<evidence type="ECO:0000313" key="6">
    <source>
        <dbReference type="Proteomes" id="UP000245430"/>
    </source>
</evidence>
<feature type="domain" description="Phospholipid/glycerol acyltransferase" evidence="4">
    <location>
        <begin position="32"/>
        <end position="144"/>
    </location>
</feature>
<comment type="pathway">
    <text evidence="1">Lipid metabolism.</text>
</comment>
<gene>
    <name evidence="5" type="ORF">LX78_02878</name>
</gene>
<accession>A0A316DFR6</accession>
<dbReference type="PANTHER" id="PTHR10434">
    <property type="entry name" value="1-ACYL-SN-GLYCEROL-3-PHOSPHATE ACYLTRANSFERASE"/>
    <property type="match status" value="1"/>
</dbReference>
<proteinExistence type="predicted"/>
<comment type="caution">
    <text evidence="5">The sequence shown here is derived from an EMBL/GenBank/DDBJ whole genome shotgun (WGS) entry which is preliminary data.</text>
</comment>
<dbReference type="PANTHER" id="PTHR10434:SF9">
    <property type="entry name" value="PHOSPHOLIPID_GLYCEROL ACYLTRANSFERASE DOMAIN-CONTAINING PROTEIN"/>
    <property type="match status" value="1"/>
</dbReference>
<dbReference type="OrthoDB" id="9796839at2"/>
<dbReference type="RefSeq" id="WP_109683457.1">
    <property type="nucleotide sequence ID" value="NZ_QGGP01000011.1"/>
</dbReference>
<dbReference type="Proteomes" id="UP000245430">
    <property type="component" value="Unassembled WGS sequence"/>
</dbReference>
<evidence type="ECO:0000259" key="4">
    <source>
        <dbReference type="SMART" id="SM00563"/>
    </source>
</evidence>
<protein>
    <submittedName>
        <fullName evidence="5">1-acyl-sn-glycerol-3-phosphate acyltransferase</fullName>
    </submittedName>
</protein>
<reference evidence="5 6" key="1">
    <citation type="submission" date="2018-05" db="EMBL/GenBank/DDBJ databases">
        <title>Genomic Encyclopedia of Archaeal and Bacterial Type Strains, Phase II (KMG-II): from individual species to whole genera.</title>
        <authorList>
            <person name="Goeker M."/>
        </authorList>
    </citation>
    <scope>NUCLEOTIDE SEQUENCE [LARGE SCALE GENOMIC DNA]</scope>
    <source>
        <strain evidence="5 6">DSM 22637</strain>
    </source>
</reference>
<evidence type="ECO:0000256" key="3">
    <source>
        <dbReference type="ARBA" id="ARBA00023315"/>
    </source>
</evidence>